<sequence>MERRPSDLRPGRCAACEGGVSALSPEALTQSLAALTDWQVKDAGIERRFRFRNFYESMAFVNAIAWIAAREDHHPDLQVGYDYVLVRFQTHSVGGVTENDILCAQAVDALIA</sequence>
<evidence type="ECO:0000313" key="6">
    <source>
        <dbReference type="Proteomes" id="UP000005522"/>
    </source>
</evidence>
<comment type="similarity">
    <text evidence="2 4">Belongs to the pterin-4-alpha-carbinolamine dehydratase family.</text>
</comment>
<evidence type="ECO:0000313" key="5">
    <source>
        <dbReference type="EMBL" id="AIA56093.1"/>
    </source>
</evidence>
<dbReference type="NCBIfam" id="NF002017">
    <property type="entry name" value="PRK00823.1-2"/>
    <property type="match status" value="1"/>
</dbReference>
<dbReference type="GO" id="GO:0006729">
    <property type="term" value="P:tetrahydrobiopterin biosynthetic process"/>
    <property type="evidence" value="ECO:0007669"/>
    <property type="project" value="InterPro"/>
</dbReference>
<reference evidence="5 6" key="1">
    <citation type="journal article" date="2009" name="J. Bacteriol.">
        <title>Draft genome sequence of the extremely acidophilic bacterium Acidithiobacillus caldus ATCC 51756 reveals metabolic versatility in the genus Acidithiobacillus.</title>
        <authorList>
            <person name="Valdes J."/>
            <person name="Quatrini R."/>
            <person name="Hallberg K."/>
            <person name="Dopson M."/>
            <person name="Valenzuela P.D."/>
            <person name="Holmes D.S."/>
        </authorList>
    </citation>
    <scope>NUCLEOTIDE SEQUENCE [LARGE SCALE GENOMIC DNA]</scope>
    <source>
        <strain evidence="6">ATCC 51756 / DSM 8584 / KU</strain>
    </source>
</reference>
<dbReference type="Gene3D" id="3.30.1360.20">
    <property type="entry name" value="Transcriptional coactivator/pterin dehydratase"/>
    <property type="match status" value="1"/>
</dbReference>
<dbReference type="eggNOG" id="COG2154">
    <property type="taxonomic scope" value="Bacteria"/>
</dbReference>
<keyword evidence="3 4" id="KW-0456">Lyase</keyword>
<dbReference type="InterPro" id="IPR001533">
    <property type="entry name" value="Pterin_deHydtase"/>
</dbReference>
<evidence type="ECO:0000256" key="4">
    <source>
        <dbReference type="HAMAP-Rule" id="MF_00434"/>
    </source>
</evidence>
<comment type="catalytic activity">
    <reaction evidence="1 4">
        <text>(4aS,6R)-4a-hydroxy-L-erythro-5,6,7,8-tetrahydrobiopterin = (6R)-L-erythro-6,7-dihydrobiopterin + H2O</text>
        <dbReference type="Rhea" id="RHEA:11920"/>
        <dbReference type="ChEBI" id="CHEBI:15377"/>
        <dbReference type="ChEBI" id="CHEBI:15642"/>
        <dbReference type="ChEBI" id="CHEBI:43120"/>
        <dbReference type="EC" id="4.2.1.96"/>
    </reaction>
</comment>
<dbReference type="InterPro" id="IPR036428">
    <property type="entry name" value="PCD_sf"/>
</dbReference>
<dbReference type="CDD" id="cd00913">
    <property type="entry name" value="PCD_DCoH_subfamily_a"/>
    <property type="match status" value="1"/>
</dbReference>
<evidence type="ECO:0000256" key="1">
    <source>
        <dbReference type="ARBA" id="ARBA00001554"/>
    </source>
</evidence>
<dbReference type="KEGG" id="acz:Acaty_c2239"/>
<dbReference type="PANTHER" id="PTHR12599">
    <property type="entry name" value="PTERIN-4-ALPHA-CARBINOLAMINE DEHYDRATASE"/>
    <property type="match status" value="1"/>
</dbReference>
<dbReference type="Proteomes" id="UP000005522">
    <property type="component" value="Chromosome"/>
</dbReference>
<dbReference type="EC" id="4.2.1.96" evidence="4"/>
<dbReference type="HOGENOM" id="CLU_081974_2_2_6"/>
<dbReference type="GO" id="GO:0008124">
    <property type="term" value="F:4-alpha-hydroxytetrahydrobiopterin dehydratase activity"/>
    <property type="evidence" value="ECO:0007669"/>
    <property type="project" value="UniProtKB-UniRule"/>
</dbReference>
<evidence type="ECO:0000256" key="2">
    <source>
        <dbReference type="ARBA" id="ARBA00006472"/>
    </source>
</evidence>
<evidence type="ECO:0000256" key="3">
    <source>
        <dbReference type="ARBA" id="ARBA00023239"/>
    </source>
</evidence>
<dbReference type="EMBL" id="CP005986">
    <property type="protein sequence ID" value="AIA56093.1"/>
    <property type="molecule type" value="Genomic_DNA"/>
</dbReference>
<proteinExistence type="inferred from homology"/>
<organism evidence="5 6">
    <name type="scientific">Acidithiobacillus caldus (strain ATCC 51756 / DSM 8584 / KU)</name>
    <dbReference type="NCBI Taxonomy" id="637389"/>
    <lineage>
        <taxon>Bacteria</taxon>
        <taxon>Pseudomonadati</taxon>
        <taxon>Pseudomonadota</taxon>
        <taxon>Acidithiobacillia</taxon>
        <taxon>Acidithiobacillales</taxon>
        <taxon>Acidithiobacillaceae</taxon>
        <taxon>Acidithiobacillus</taxon>
    </lineage>
</organism>
<name>A0A059ZXA0_ACICK</name>
<protein>
    <recommendedName>
        <fullName evidence="4">Putative pterin-4-alpha-carbinolamine dehydratase</fullName>
        <shortName evidence="4">PHS</shortName>
        <ecNumber evidence="4">4.2.1.96</ecNumber>
    </recommendedName>
    <alternativeName>
        <fullName evidence="4">4-alpha-hydroxy-tetrahydropterin dehydratase</fullName>
    </alternativeName>
    <alternativeName>
        <fullName evidence="4">Pterin carbinolamine dehydratase</fullName>
        <shortName evidence="4">PCD</shortName>
    </alternativeName>
</protein>
<dbReference type="PANTHER" id="PTHR12599:SF0">
    <property type="entry name" value="PTERIN-4-ALPHA-CARBINOLAMINE DEHYDRATASE"/>
    <property type="match status" value="1"/>
</dbReference>
<gene>
    <name evidence="5" type="ORF">Acaty_c2239</name>
</gene>
<dbReference type="HAMAP" id="MF_00434">
    <property type="entry name" value="Pterin_4_alpha"/>
    <property type="match status" value="1"/>
</dbReference>
<accession>A0A059ZXA0</accession>
<dbReference type="RefSeq" id="WP_004872506.1">
    <property type="nucleotide sequence ID" value="NZ_CP005986.1"/>
</dbReference>
<dbReference type="AlphaFoldDB" id="A0A059ZXA0"/>
<dbReference type="GeneID" id="92932308"/>
<dbReference type="SUPFAM" id="SSF55248">
    <property type="entry name" value="PCD-like"/>
    <property type="match status" value="1"/>
</dbReference>
<dbReference type="Pfam" id="PF01329">
    <property type="entry name" value="Pterin_4a"/>
    <property type="match status" value="1"/>
</dbReference>